<dbReference type="EMBL" id="LMAW01002629">
    <property type="protein sequence ID" value="KQK78854.1"/>
    <property type="molecule type" value="Genomic_DNA"/>
</dbReference>
<evidence type="ECO:0000313" key="4">
    <source>
        <dbReference type="Proteomes" id="UP000051836"/>
    </source>
</evidence>
<evidence type="ECO:0000256" key="1">
    <source>
        <dbReference type="ARBA" id="ARBA00008738"/>
    </source>
</evidence>
<evidence type="ECO:0000313" key="3">
    <source>
        <dbReference type="EMBL" id="KQK78854.1"/>
    </source>
</evidence>
<dbReference type="Proteomes" id="UP000051836">
    <property type="component" value="Unassembled WGS sequence"/>
</dbReference>
<dbReference type="PANTHER" id="PTHR31516:SF9">
    <property type="entry name" value="STABILIZER OF AXONEMAL MICROTUBULES 1"/>
    <property type="match status" value="1"/>
</dbReference>
<feature type="compositionally biased region" description="Basic and acidic residues" evidence="2">
    <location>
        <begin position="1"/>
        <end position="19"/>
    </location>
</feature>
<evidence type="ECO:0008006" key="5">
    <source>
        <dbReference type="Google" id="ProtNLM"/>
    </source>
</evidence>
<keyword evidence="4" id="KW-1185">Reference proteome</keyword>
<dbReference type="GO" id="GO:0036126">
    <property type="term" value="C:sperm flagellum"/>
    <property type="evidence" value="ECO:0007669"/>
    <property type="project" value="TreeGrafter"/>
</dbReference>
<sequence length="593" mass="67685">MREDPRGGEDQKPRGDMERSLTFSERVNAPQVVGLHPKKPVGSVAGSLSTKQMQIWVLEFGADDFTKGYQVAAVKASIRWSEETMSPKSDEPLHVVPPLKKCICQLCSCGHIRIAYKGMTKGLEYLCPNIISNGCHRCPHLPSRLYDKTEKPCMLSEYKEQYPLHPITAREGSFKPKAVYKVADIRMEGTSTTKRDYVAQEVSPRKLIPPQKHVKSDKTMDCTTTYKQDYNSYPISQVPPCLPCETKHIPNVKMNTRTTYEDDYVLWNEQKRGLIRPDNRFHPSEEKFDHRTIFQDDYLYRGPVATQNFKPTNQVQKTKAPEYITNYRLNYVPHPPEKHYVHKKEKYKANDVPFDGLTTHKVSYKGIPGQPAKLSKPCQSKCLNDIPFSSTTEFQEKYQAWPRASIFTKKTAVYLPPLEKMDLQTTTKIHYKHPNGKPAKMCQSVAQVPKSTGPFNGSSTMKEDYKPWLCKRLKPIIHAPELTFSAKPMDCLTTFRTHYVPYPPTVTKSYKPARSGPKDQTPLQAKTIYTTSYTPKPFVRCLASYKHPPGYVFEETSADGHKFYLPASKSRVPAGLTRKKEESGHRVGNGFKE</sequence>
<comment type="caution">
    <text evidence="3">The sequence shown here is derived from an EMBL/GenBank/DDBJ whole genome shotgun (WGS) entry which is preliminary data.</text>
</comment>
<dbReference type="OrthoDB" id="365640at2759"/>
<name>A0A0Q3TED3_AMAAE</name>
<dbReference type="InterPro" id="IPR033336">
    <property type="entry name" value="SAXO1/2"/>
</dbReference>
<gene>
    <name evidence="3" type="ORF">AAES_110360</name>
</gene>
<feature type="compositionally biased region" description="Basic and acidic residues" evidence="2">
    <location>
        <begin position="578"/>
        <end position="593"/>
    </location>
</feature>
<comment type="similarity">
    <text evidence="1">Belongs to the FAM154 family.</text>
</comment>
<organism evidence="3 4">
    <name type="scientific">Amazona aestiva</name>
    <name type="common">Blue-fronted Amazon parrot</name>
    <dbReference type="NCBI Taxonomy" id="12930"/>
    <lineage>
        <taxon>Eukaryota</taxon>
        <taxon>Metazoa</taxon>
        <taxon>Chordata</taxon>
        <taxon>Craniata</taxon>
        <taxon>Vertebrata</taxon>
        <taxon>Euteleostomi</taxon>
        <taxon>Archelosauria</taxon>
        <taxon>Archosauria</taxon>
        <taxon>Dinosauria</taxon>
        <taxon>Saurischia</taxon>
        <taxon>Theropoda</taxon>
        <taxon>Coelurosauria</taxon>
        <taxon>Aves</taxon>
        <taxon>Neognathae</taxon>
        <taxon>Neoaves</taxon>
        <taxon>Telluraves</taxon>
        <taxon>Australaves</taxon>
        <taxon>Psittaciformes</taxon>
        <taxon>Psittacidae</taxon>
        <taxon>Amazona</taxon>
    </lineage>
</organism>
<dbReference type="GO" id="GO:0005879">
    <property type="term" value="C:axonemal microtubule"/>
    <property type="evidence" value="ECO:0007669"/>
    <property type="project" value="TreeGrafter"/>
</dbReference>
<feature type="region of interest" description="Disordered" evidence="2">
    <location>
        <begin position="573"/>
        <end position="593"/>
    </location>
</feature>
<accession>A0A0Q3TED3</accession>
<reference evidence="3 4" key="1">
    <citation type="submission" date="2015-10" db="EMBL/GenBank/DDBJ databases">
        <authorList>
            <person name="Gilbert D.G."/>
        </authorList>
    </citation>
    <scope>NUCLEOTIDE SEQUENCE [LARGE SCALE GENOMIC DNA]</scope>
    <source>
        <strain evidence="3">FVVF132</strain>
    </source>
</reference>
<dbReference type="AlphaFoldDB" id="A0A0Q3TED3"/>
<dbReference type="PANTHER" id="PTHR31516">
    <property type="entry name" value="STABILIZER OF AXONEMAL MICROTUBULES 2"/>
    <property type="match status" value="1"/>
</dbReference>
<evidence type="ECO:0000256" key="2">
    <source>
        <dbReference type="SAM" id="MobiDB-lite"/>
    </source>
</evidence>
<dbReference type="GO" id="GO:0005814">
    <property type="term" value="C:centriole"/>
    <property type="evidence" value="ECO:0007669"/>
    <property type="project" value="TreeGrafter"/>
</dbReference>
<protein>
    <recommendedName>
        <fullName evidence="5">Stabilizer of axonemal microtubules 1</fullName>
    </recommendedName>
</protein>
<proteinExistence type="inferred from homology"/>
<dbReference type="Pfam" id="PF05217">
    <property type="entry name" value="SAXO1-2"/>
    <property type="match status" value="1"/>
</dbReference>
<dbReference type="GO" id="GO:0036064">
    <property type="term" value="C:ciliary basal body"/>
    <property type="evidence" value="ECO:0007669"/>
    <property type="project" value="TreeGrafter"/>
</dbReference>
<dbReference type="GO" id="GO:0008017">
    <property type="term" value="F:microtubule binding"/>
    <property type="evidence" value="ECO:0007669"/>
    <property type="project" value="InterPro"/>
</dbReference>
<feature type="region of interest" description="Disordered" evidence="2">
    <location>
        <begin position="1"/>
        <end position="23"/>
    </location>
</feature>
<dbReference type="STRING" id="12930.A0A0Q3TED3"/>